<evidence type="ECO:0000313" key="6">
    <source>
        <dbReference type="Proteomes" id="UP000093000"/>
    </source>
</evidence>
<dbReference type="PANTHER" id="PTHR16105:SF0">
    <property type="entry name" value="RNA-BINDING REGION-CONTAINING PROTEIN 3"/>
    <property type="match status" value="1"/>
</dbReference>
<dbReference type="Proteomes" id="UP000093000">
    <property type="component" value="Unassembled WGS sequence"/>
</dbReference>
<dbReference type="SUPFAM" id="SSF54928">
    <property type="entry name" value="RNA-binding domain, RBD"/>
    <property type="match status" value="2"/>
</dbReference>
<evidence type="ECO:0000313" key="5">
    <source>
        <dbReference type="EMBL" id="OBZ90470.1"/>
    </source>
</evidence>
<feature type="compositionally biased region" description="Acidic residues" evidence="3">
    <location>
        <begin position="193"/>
        <end position="204"/>
    </location>
</feature>
<feature type="region of interest" description="Disordered" evidence="3">
    <location>
        <begin position="188"/>
        <end position="209"/>
    </location>
</feature>
<keyword evidence="1 2" id="KW-0694">RNA-binding</keyword>
<feature type="domain" description="RRM" evidence="4">
    <location>
        <begin position="9"/>
        <end position="87"/>
    </location>
</feature>
<proteinExistence type="predicted"/>
<feature type="domain" description="RRM" evidence="4">
    <location>
        <begin position="296"/>
        <end position="371"/>
    </location>
</feature>
<keyword evidence="5" id="KW-0687">Ribonucleoprotein</keyword>
<dbReference type="GO" id="GO:0030626">
    <property type="term" value="F:U12 snRNA binding"/>
    <property type="evidence" value="ECO:0007669"/>
    <property type="project" value="TreeGrafter"/>
</dbReference>
<dbReference type="InterPro" id="IPR045164">
    <property type="entry name" value="RBM41/RNPC3"/>
</dbReference>
<gene>
    <name evidence="5" type="primary">SNRNP65</name>
    <name evidence="5" type="ORF">A0J61_01472</name>
</gene>
<dbReference type="InParanoid" id="A0A1C7NNC4"/>
<protein>
    <submittedName>
        <fullName evidence="5">U11/U12 small nuclear ribonucleoprotein</fullName>
    </submittedName>
</protein>
<dbReference type="GO" id="GO:0000398">
    <property type="term" value="P:mRNA splicing, via spliceosome"/>
    <property type="evidence" value="ECO:0007669"/>
    <property type="project" value="TreeGrafter"/>
</dbReference>
<evidence type="ECO:0000256" key="3">
    <source>
        <dbReference type="SAM" id="MobiDB-lite"/>
    </source>
</evidence>
<organism evidence="5 6">
    <name type="scientific">Choanephora cucurbitarum</name>
    <dbReference type="NCBI Taxonomy" id="101091"/>
    <lineage>
        <taxon>Eukaryota</taxon>
        <taxon>Fungi</taxon>
        <taxon>Fungi incertae sedis</taxon>
        <taxon>Mucoromycota</taxon>
        <taxon>Mucoromycotina</taxon>
        <taxon>Mucoromycetes</taxon>
        <taxon>Mucorales</taxon>
        <taxon>Mucorineae</taxon>
        <taxon>Choanephoraceae</taxon>
        <taxon>Choanephoroideae</taxon>
        <taxon>Choanephora</taxon>
    </lineage>
</organism>
<accession>A0A1C7NNC4</accession>
<dbReference type="STRING" id="101091.A0A1C7NNC4"/>
<comment type="caution">
    <text evidence="5">The sequence shown here is derived from an EMBL/GenBank/DDBJ whole genome shotgun (WGS) entry which is preliminary data.</text>
</comment>
<evidence type="ECO:0000256" key="1">
    <source>
        <dbReference type="ARBA" id="ARBA00022884"/>
    </source>
</evidence>
<dbReference type="SMART" id="SM00360">
    <property type="entry name" value="RRM"/>
    <property type="match status" value="2"/>
</dbReference>
<name>A0A1C7NNC4_9FUNG</name>
<dbReference type="InterPro" id="IPR035979">
    <property type="entry name" value="RBD_domain_sf"/>
</dbReference>
<dbReference type="GO" id="GO:0097157">
    <property type="term" value="F:pre-mRNA intronic binding"/>
    <property type="evidence" value="ECO:0007669"/>
    <property type="project" value="TreeGrafter"/>
</dbReference>
<dbReference type="OrthoDB" id="277802at2759"/>
<sequence length="377" mass="42787">MNHTHNTVTTLIVKHLPEFITSSTELQQKYFKPYRPLDVRFMQSPAMLGFVFLDFPDRDTAQNAFQSLQKINFGLYYKQVIVEYAKPNPNQPSETTIPIPMSAEEYKAAAEPISRTHGLHYPPNPHLRYRYPDPTPDILTNISYAIGAVPRLYNQVLHLMNKMNMPPPFGPCELSAKPLLAKRKHEDTLLASDESELEEEEEEGTDRLKAQEQQIKIARLNRIAAEKQRLAKTTTSTPTPTTTTIKPKIKINLRTSSSDQLIPNEQQKAIQTQCLPLSKLESLSAFKHYQPGSPSPKLYIKNLSKYTTEQDLKDLYTQFDPAVEVKLMVKGKLKGQAFASFSKESVASLALKCTNGYVLHERPMAVLFGRHTEKEDA</sequence>
<dbReference type="InterPro" id="IPR012677">
    <property type="entry name" value="Nucleotide-bd_a/b_plait_sf"/>
</dbReference>
<dbReference type="EMBL" id="LUGH01000047">
    <property type="protein sequence ID" value="OBZ90470.1"/>
    <property type="molecule type" value="Genomic_DNA"/>
</dbReference>
<dbReference type="PROSITE" id="PS50102">
    <property type="entry name" value="RRM"/>
    <property type="match status" value="2"/>
</dbReference>
<dbReference type="Gene3D" id="3.30.70.330">
    <property type="match status" value="2"/>
</dbReference>
<evidence type="ECO:0000259" key="4">
    <source>
        <dbReference type="PROSITE" id="PS50102"/>
    </source>
</evidence>
<dbReference type="PANTHER" id="PTHR16105">
    <property type="entry name" value="RNA-BINDING REGION-CONTAINING PROTEIN 3"/>
    <property type="match status" value="1"/>
</dbReference>
<dbReference type="AlphaFoldDB" id="A0A1C7NNC4"/>
<reference evidence="5 6" key="1">
    <citation type="submission" date="2016-03" db="EMBL/GenBank/DDBJ databases">
        <title>Choanephora cucurbitarum.</title>
        <authorList>
            <person name="Min B."/>
            <person name="Park H."/>
            <person name="Park J.-H."/>
            <person name="Shin H.-D."/>
            <person name="Choi I.-G."/>
        </authorList>
    </citation>
    <scope>NUCLEOTIDE SEQUENCE [LARGE SCALE GENOMIC DNA]</scope>
    <source>
        <strain evidence="5 6">KUS-F28377</strain>
    </source>
</reference>
<dbReference type="InterPro" id="IPR000504">
    <property type="entry name" value="RRM_dom"/>
</dbReference>
<dbReference type="GO" id="GO:0005689">
    <property type="term" value="C:U12-type spliceosomal complex"/>
    <property type="evidence" value="ECO:0007669"/>
    <property type="project" value="TreeGrafter"/>
</dbReference>
<evidence type="ECO:0000256" key="2">
    <source>
        <dbReference type="PROSITE-ProRule" id="PRU00176"/>
    </source>
</evidence>
<keyword evidence="6" id="KW-1185">Reference proteome</keyword>
<dbReference type="Pfam" id="PF00076">
    <property type="entry name" value="RRM_1"/>
    <property type="match status" value="1"/>
</dbReference>